<dbReference type="Proteomes" id="UP000828390">
    <property type="component" value="Unassembled WGS sequence"/>
</dbReference>
<name>A0A9D4RAZ8_DREPO</name>
<sequence>MSTSLGTTLFVRLCTKDGGRSPGSQQKGQMDNAKEKSGRPSQWVNCGLQPIPD</sequence>
<dbReference type="AlphaFoldDB" id="A0A9D4RAZ8"/>
<proteinExistence type="predicted"/>
<reference evidence="2" key="2">
    <citation type="submission" date="2020-11" db="EMBL/GenBank/DDBJ databases">
        <authorList>
            <person name="McCartney M.A."/>
            <person name="Auch B."/>
            <person name="Kono T."/>
            <person name="Mallez S."/>
            <person name="Becker A."/>
            <person name="Gohl D.M."/>
            <person name="Silverstein K.A.T."/>
            <person name="Koren S."/>
            <person name="Bechman K.B."/>
            <person name="Herman A."/>
            <person name="Abrahante J.E."/>
            <person name="Garbe J."/>
        </authorList>
    </citation>
    <scope>NUCLEOTIDE SEQUENCE</scope>
    <source>
        <strain evidence="2">Duluth1</strain>
        <tissue evidence="2">Whole animal</tissue>
    </source>
</reference>
<feature type="region of interest" description="Disordered" evidence="1">
    <location>
        <begin position="13"/>
        <end position="53"/>
    </location>
</feature>
<accession>A0A9D4RAZ8</accession>
<evidence type="ECO:0000313" key="2">
    <source>
        <dbReference type="EMBL" id="KAH3859740.1"/>
    </source>
</evidence>
<dbReference type="EMBL" id="JAIWYP010000003">
    <property type="protein sequence ID" value="KAH3859740.1"/>
    <property type="molecule type" value="Genomic_DNA"/>
</dbReference>
<organism evidence="2 3">
    <name type="scientific">Dreissena polymorpha</name>
    <name type="common">Zebra mussel</name>
    <name type="synonym">Mytilus polymorpha</name>
    <dbReference type="NCBI Taxonomy" id="45954"/>
    <lineage>
        <taxon>Eukaryota</taxon>
        <taxon>Metazoa</taxon>
        <taxon>Spiralia</taxon>
        <taxon>Lophotrochozoa</taxon>
        <taxon>Mollusca</taxon>
        <taxon>Bivalvia</taxon>
        <taxon>Autobranchia</taxon>
        <taxon>Heteroconchia</taxon>
        <taxon>Euheterodonta</taxon>
        <taxon>Imparidentia</taxon>
        <taxon>Neoheterodontei</taxon>
        <taxon>Myida</taxon>
        <taxon>Dreissenoidea</taxon>
        <taxon>Dreissenidae</taxon>
        <taxon>Dreissena</taxon>
    </lineage>
</organism>
<keyword evidence="3" id="KW-1185">Reference proteome</keyword>
<gene>
    <name evidence="2" type="ORF">DPMN_102563</name>
</gene>
<protein>
    <submittedName>
        <fullName evidence="2">Uncharacterized protein</fullName>
    </submittedName>
</protein>
<comment type="caution">
    <text evidence="2">The sequence shown here is derived from an EMBL/GenBank/DDBJ whole genome shotgun (WGS) entry which is preliminary data.</text>
</comment>
<evidence type="ECO:0000313" key="3">
    <source>
        <dbReference type="Proteomes" id="UP000828390"/>
    </source>
</evidence>
<evidence type="ECO:0000256" key="1">
    <source>
        <dbReference type="SAM" id="MobiDB-lite"/>
    </source>
</evidence>
<reference evidence="2" key="1">
    <citation type="journal article" date="2019" name="bioRxiv">
        <title>The Genome of the Zebra Mussel, Dreissena polymorpha: A Resource for Invasive Species Research.</title>
        <authorList>
            <person name="McCartney M.A."/>
            <person name="Auch B."/>
            <person name="Kono T."/>
            <person name="Mallez S."/>
            <person name="Zhang Y."/>
            <person name="Obille A."/>
            <person name="Becker A."/>
            <person name="Abrahante J.E."/>
            <person name="Garbe J."/>
            <person name="Badalamenti J.P."/>
            <person name="Herman A."/>
            <person name="Mangelson H."/>
            <person name="Liachko I."/>
            <person name="Sullivan S."/>
            <person name="Sone E.D."/>
            <person name="Koren S."/>
            <person name="Silverstein K.A.T."/>
            <person name="Beckman K.B."/>
            <person name="Gohl D.M."/>
        </authorList>
    </citation>
    <scope>NUCLEOTIDE SEQUENCE</scope>
    <source>
        <strain evidence="2">Duluth1</strain>
        <tissue evidence="2">Whole animal</tissue>
    </source>
</reference>